<gene>
    <name evidence="11" type="ORF">BQ2448_4707</name>
</gene>
<dbReference type="SUPFAM" id="SSF50475">
    <property type="entry name" value="FMN-binding split barrel"/>
    <property type="match status" value="2"/>
</dbReference>
<accession>A0A238FJ32</accession>
<keyword evidence="6" id="KW-0288">FMN</keyword>
<feature type="domain" description="Pyridoxamine 5'-phosphate oxidase N-terminal" evidence="9">
    <location>
        <begin position="104"/>
        <end position="226"/>
    </location>
</feature>
<evidence type="ECO:0000313" key="11">
    <source>
        <dbReference type="EMBL" id="SCV72013.1"/>
    </source>
</evidence>
<dbReference type="EC" id="1.4.3.5" evidence="4"/>
<dbReference type="Pfam" id="PF10590">
    <property type="entry name" value="PNP_phzG_C"/>
    <property type="match status" value="1"/>
</dbReference>
<dbReference type="GO" id="GO:0010181">
    <property type="term" value="F:FMN binding"/>
    <property type="evidence" value="ECO:0007669"/>
    <property type="project" value="InterPro"/>
</dbReference>
<dbReference type="PANTHER" id="PTHR10851">
    <property type="entry name" value="PYRIDOXINE-5-PHOSPHATE OXIDASE"/>
    <property type="match status" value="1"/>
</dbReference>
<dbReference type="PANTHER" id="PTHR10851:SF0">
    <property type="entry name" value="PYRIDOXINE-5'-PHOSPHATE OXIDASE"/>
    <property type="match status" value="1"/>
</dbReference>
<dbReference type="InterPro" id="IPR000659">
    <property type="entry name" value="Pyridox_Oxase"/>
</dbReference>
<comment type="pathway">
    <text evidence="3">Cofactor metabolism; pyridoxal 5'-phosphate salvage; pyridoxal 5'-phosphate from pyridoxine 5'-phosphate: step 1/1.</text>
</comment>
<evidence type="ECO:0000256" key="5">
    <source>
        <dbReference type="ARBA" id="ARBA00022630"/>
    </source>
</evidence>
<dbReference type="InterPro" id="IPR012349">
    <property type="entry name" value="Split_barrel_FMN-bd"/>
</dbReference>
<dbReference type="GO" id="GO:0008615">
    <property type="term" value="P:pyridoxine biosynthetic process"/>
    <property type="evidence" value="ECO:0007669"/>
    <property type="project" value="InterPro"/>
</dbReference>
<evidence type="ECO:0000256" key="2">
    <source>
        <dbReference type="ARBA" id="ARBA00004738"/>
    </source>
</evidence>
<evidence type="ECO:0000259" key="9">
    <source>
        <dbReference type="Pfam" id="PF01243"/>
    </source>
</evidence>
<evidence type="ECO:0000256" key="1">
    <source>
        <dbReference type="ARBA" id="ARBA00001917"/>
    </source>
</evidence>
<dbReference type="GO" id="GO:0004733">
    <property type="term" value="F:pyridoxamine phosphate oxidase activity"/>
    <property type="evidence" value="ECO:0007669"/>
    <property type="project" value="UniProtKB-EC"/>
</dbReference>
<dbReference type="AlphaFoldDB" id="A0A238FJ32"/>
<dbReference type="Proteomes" id="UP000198372">
    <property type="component" value="Unassembled WGS sequence"/>
</dbReference>
<feature type="domain" description="Pyridoxine 5'-phosphate oxidase dimerisation C-terminal" evidence="10">
    <location>
        <begin position="276"/>
        <end position="319"/>
    </location>
</feature>
<name>A0A238FJ32_9BASI</name>
<dbReference type="Pfam" id="PF01243">
    <property type="entry name" value="PNPOx_N"/>
    <property type="match status" value="1"/>
</dbReference>
<dbReference type="STRING" id="269621.A0A238FJ32"/>
<evidence type="ECO:0000256" key="6">
    <source>
        <dbReference type="ARBA" id="ARBA00022643"/>
    </source>
</evidence>
<dbReference type="InterPro" id="IPR019576">
    <property type="entry name" value="Pyridoxamine_oxidase_dimer_C"/>
</dbReference>
<organism evidence="11 12">
    <name type="scientific">Microbotryum intermedium</name>
    <dbReference type="NCBI Taxonomy" id="269621"/>
    <lineage>
        <taxon>Eukaryota</taxon>
        <taxon>Fungi</taxon>
        <taxon>Dikarya</taxon>
        <taxon>Basidiomycota</taxon>
        <taxon>Pucciniomycotina</taxon>
        <taxon>Microbotryomycetes</taxon>
        <taxon>Microbotryales</taxon>
        <taxon>Microbotryaceae</taxon>
        <taxon>Microbotryum</taxon>
    </lineage>
</organism>
<evidence type="ECO:0000256" key="7">
    <source>
        <dbReference type="ARBA" id="ARBA00023002"/>
    </source>
</evidence>
<keyword evidence="7" id="KW-0560">Oxidoreductase</keyword>
<reference evidence="12" key="1">
    <citation type="submission" date="2016-09" db="EMBL/GenBank/DDBJ databases">
        <authorList>
            <person name="Jeantristanb JTB J.-T."/>
            <person name="Ricardo R."/>
        </authorList>
    </citation>
    <scope>NUCLEOTIDE SEQUENCE [LARGE SCALE GENOMIC DNA]</scope>
</reference>
<evidence type="ECO:0000256" key="4">
    <source>
        <dbReference type="ARBA" id="ARBA00012801"/>
    </source>
</evidence>
<protein>
    <recommendedName>
        <fullName evidence="4">pyridoxal 5'-phosphate synthase</fullName>
        <ecNumber evidence="4">1.4.3.5</ecNumber>
    </recommendedName>
</protein>
<dbReference type="InterPro" id="IPR019740">
    <property type="entry name" value="Pyridox_Oxase_CS"/>
</dbReference>
<proteinExistence type="inferred from homology"/>
<dbReference type="Gene3D" id="2.30.110.10">
    <property type="entry name" value="Electron Transport, Fmn-binding Protein, Chain A"/>
    <property type="match status" value="1"/>
</dbReference>
<dbReference type="NCBIfam" id="NF004231">
    <property type="entry name" value="PRK05679.1"/>
    <property type="match status" value="1"/>
</dbReference>
<dbReference type="PROSITE" id="PS01064">
    <property type="entry name" value="PYRIDOX_OXIDASE"/>
    <property type="match status" value="1"/>
</dbReference>
<evidence type="ECO:0000256" key="8">
    <source>
        <dbReference type="SAM" id="MobiDB-lite"/>
    </source>
</evidence>
<dbReference type="HAMAP" id="MF_01629">
    <property type="entry name" value="PdxH"/>
    <property type="match status" value="1"/>
</dbReference>
<dbReference type="EMBL" id="FMSP01000008">
    <property type="protein sequence ID" value="SCV72013.1"/>
    <property type="molecule type" value="Genomic_DNA"/>
</dbReference>
<dbReference type="OrthoDB" id="303614at2759"/>
<dbReference type="InterPro" id="IPR011576">
    <property type="entry name" value="Pyridox_Oxase_N"/>
</dbReference>
<evidence type="ECO:0000256" key="3">
    <source>
        <dbReference type="ARBA" id="ARBA00005037"/>
    </source>
</evidence>
<sequence length="319" mass="35516">MPPRLSGTSPLLSLRHRCLRPTWGTSFHLVPSNFSRPIMPAPTPSTGIQSFSMSSSTPQAQIKINNHETYLSQGIPSASSLSPDPIAQFREWFSSALADPDVIEPEAMAVSTVSSTGIPSTRVVLLKEVDDKGWIFYTNYESRKGRELFPDTELARAETGAYASLAFYWRALHLSVRVVGRAEKVTPQMTKAYFDSRPVESRIGAWASKQSTELSGREELEERVKTLKRKFGVPEGSSTGTSSAVDVESDERKQSENDGAASKQAEYDEIPVPPFWGGVRIVPFEVEFWAGRPSRLHDRFRYTRAEGSDGEWKIVRLSP</sequence>
<evidence type="ECO:0000259" key="10">
    <source>
        <dbReference type="Pfam" id="PF10590"/>
    </source>
</evidence>
<keyword evidence="5" id="KW-0285">Flavoprotein</keyword>
<comment type="cofactor">
    <cofactor evidence="1">
        <name>FMN</name>
        <dbReference type="ChEBI" id="CHEBI:58210"/>
    </cofactor>
</comment>
<feature type="region of interest" description="Disordered" evidence="8">
    <location>
        <begin position="231"/>
        <end position="266"/>
    </location>
</feature>
<dbReference type="UniPathway" id="UPA01068">
    <property type="reaction ID" value="UER00304"/>
</dbReference>
<evidence type="ECO:0000313" key="12">
    <source>
        <dbReference type="Proteomes" id="UP000198372"/>
    </source>
</evidence>
<keyword evidence="12" id="KW-1185">Reference proteome</keyword>
<comment type="pathway">
    <text evidence="2">Cofactor metabolism; pyridoxal 5'-phosphate salvage; pyridoxal 5'-phosphate from pyridoxamine 5'-phosphate: step 1/1.</text>
</comment>